<sequence length="383" mass="42414">MLWNTRHRAWLVARHPEVVAALRNDAFGSDRVGPYFDRVKAADRERLERLVAILGRWLVFLSPPDHTRLRGLVHKSFTPRRVNALRGRAEEIATDLAAEVARRLEAGETVDLMSAYCMPLPAQMIAGIFGVPVEDGIRLKVWAEELGLFVNGALGDPDRDGRVAAAMLEFERYLLVLVEHYRVNPADNVLSGLVEANDRDGELSETELLATCTLILDAGYKTIQNAMNNALLVLMWNPDSWERLKREPELVGSAVEECLRYFGPGNVIVRRAVRDIAVGHQVISAGDRVYLLPAAANRDSSVFEDAEEFRIDRADNPHLTFGQGIHFCLGASLARMELGAGLSAFLRLVERPTVAEAPGGLPWHNVLIIHGTEALPVRAAVRA</sequence>
<evidence type="ECO:0000256" key="6">
    <source>
        <dbReference type="ARBA" id="ARBA00023033"/>
    </source>
</evidence>
<evidence type="ECO:0000313" key="8">
    <source>
        <dbReference type="EMBL" id="PRY41640.1"/>
    </source>
</evidence>
<keyword evidence="9" id="KW-1185">Reference proteome</keyword>
<dbReference type="Proteomes" id="UP000239494">
    <property type="component" value="Unassembled WGS sequence"/>
</dbReference>
<dbReference type="AlphaFoldDB" id="A0A2T0T7J0"/>
<dbReference type="PANTHER" id="PTHR46696:SF1">
    <property type="entry name" value="CYTOCHROME P450 YJIB-RELATED"/>
    <property type="match status" value="1"/>
</dbReference>
<evidence type="ECO:0000256" key="7">
    <source>
        <dbReference type="RuleBase" id="RU000461"/>
    </source>
</evidence>
<proteinExistence type="inferred from homology"/>
<dbReference type="InterPro" id="IPR036396">
    <property type="entry name" value="Cyt_P450_sf"/>
</dbReference>
<keyword evidence="3 7" id="KW-0479">Metal-binding</keyword>
<keyword evidence="4 7" id="KW-0560">Oxidoreductase</keyword>
<dbReference type="Pfam" id="PF00067">
    <property type="entry name" value="p450"/>
    <property type="match status" value="1"/>
</dbReference>
<evidence type="ECO:0008006" key="10">
    <source>
        <dbReference type="Google" id="ProtNLM"/>
    </source>
</evidence>
<dbReference type="PANTHER" id="PTHR46696">
    <property type="entry name" value="P450, PUTATIVE (EUROFUNG)-RELATED"/>
    <property type="match status" value="1"/>
</dbReference>
<comment type="caution">
    <text evidence="8">The sequence shown here is derived from an EMBL/GenBank/DDBJ whole genome shotgun (WGS) entry which is preliminary data.</text>
</comment>
<evidence type="ECO:0000256" key="3">
    <source>
        <dbReference type="ARBA" id="ARBA00022723"/>
    </source>
</evidence>
<dbReference type="GO" id="GO:0004497">
    <property type="term" value="F:monooxygenase activity"/>
    <property type="evidence" value="ECO:0007669"/>
    <property type="project" value="UniProtKB-KW"/>
</dbReference>
<protein>
    <recommendedName>
        <fullName evidence="10">Cytochrome P450</fullName>
    </recommendedName>
</protein>
<gene>
    <name evidence="8" type="ORF">CLV43_105398</name>
</gene>
<dbReference type="InterPro" id="IPR001128">
    <property type="entry name" value="Cyt_P450"/>
</dbReference>
<dbReference type="SUPFAM" id="SSF48264">
    <property type="entry name" value="Cytochrome P450"/>
    <property type="match status" value="1"/>
</dbReference>
<accession>A0A2T0T7J0</accession>
<reference evidence="8 9" key="1">
    <citation type="submission" date="2018-03" db="EMBL/GenBank/DDBJ databases">
        <title>Genomic Encyclopedia of Archaeal and Bacterial Type Strains, Phase II (KMG-II): from individual species to whole genera.</title>
        <authorList>
            <person name="Goeker M."/>
        </authorList>
    </citation>
    <scope>NUCLEOTIDE SEQUENCE [LARGE SCALE GENOMIC DNA]</scope>
    <source>
        <strain evidence="8 9">DSM 44720</strain>
    </source>
</reference>
<evidence type="ECO:0000313" key="9">
    <source>
        <dbReference type="Proteomes" id="UP000239494"/>
    </source>
</evidence>
<comment type="similarity">
    <text evidence="1 7">Belongs to the cytochrome P450 family.</text>
</comment>
<evidence type="ECO:0000256" key="1">
    <source>
        <dbReference type="ARBA" id="ARBA00010617"/>
    </source>
</evidence>
<organism evidence="8 9">
    <name type="scientific">Umezawaea tangerina</name>
    <dbReference type="NCBI Taxonomy" id="84725"/>
    <lineage>
        <taxon>Bacteria</taxon>
        <taxon>Bacillati</taxon>
        <taxon>Actinomycetota</taxon>
        <taxon>Actinomycetes</taxon>
        <taxon>Pseudonocardiales</taxon>
        <taxon>Pseudonocardiaceae</taxon>
        <taxon>Umezawaea</taxon>
    </lineage>
</organism>
<name>A0A2T0T7J0_9PSEU</name>
<dbReference type="Gene3D" id="1.10.630.10">
    <property type="entry name" value="Cytochrome P450"/>
    <property type="match status" value="1"/>
</dbReference>
<dbReference type="CDD" id="cd20625">
    <property type="entry name" value="CYP164-like"/>
    <property type="match status" value="1"/>
</dbReference>
<keyword evidence="5 7" id="KW-0408">Iron</keyword>
<evidence type="ECO:0000256" key="2">
    <source>
        <dbReference type="ARBA" id="ARBA00022617"/>
    </source>
</evidence>
<dbReference type="PRINTS" id="PR00385">
    <property type="entry name" value="P450"/>
</dbReference>
<dbReference type="GO" id="GO:0005506">
    <property type="term" value="F:iron ion binding"/>
    <property type="evidence" value="ECO:0007669"/>
    <property type="project" value="InterPro"/>
</dbReference>
<dbReference type="EMBL" id="PVTF01000005">
    <property type="protein sequence ID" value="PRY41640.1"/>
    <property type="molecule type" value="Genomic_DNA"/>
</dbReference>
<evidence type="ECO:0000256" key="4">
    <source>
        <dbReference type="ARBA" id="ARBA00023002"/>
    </source>
</evidence>
<dbReference type="GO" id="GO:0020037">
    <property type="term" value="F:heme binding"/>
    <property type="evidence" value="ECO:0007669"/>
    <property type="project" value="InterPro"/>
</dbReference>
<dbReference type="GO" id="GO:0016705">
    <property type="term" value="F:oxidoreductase activity, acting on paired donors, with incorporation or reduction of molecular oxygen"/>
    <property type="evidence" value="ECO:0007669"/>
    <property type="project" value="InterPro"/>
</dbReference>
<keyword evidence="6 7" id="KW-0503">Monooxygenase</keyword>
<dbReference type="InterPro" id="IPR002397">
    <property type="entry name" value="Cyt_P450_B"/>
</dbReference>
<dbReference type="PRINTS" id="PR00359">
    <property type="entry name" value="BP450"/>
</dbReference>
<keyword evidence="2 7" id="KW-0349">Heme</keyword>
<dbReference type="PROSITE" id="PS00086">
    <property type="entry name" value="CYTOCHROME_P450"/>
    <property type="match status" value="1"/>
</dbReference>
<dbReference type="InterPro" id="IPR017972">
    <property type="entry name" value="Cyt_P450_CS"/>
</dbReference>
<evidence type="ECO:0000256" key="5">
    <source>
        <dbReference type="ARBA" id="ARBA00023004"/>
    </source>
</evidence>
<dbReference type="FunFam" id="1.10.630.10:FF:000018">
    <property type="entry name" value="Cytochrome P450 monooxygenase"/>
    <property type="match status" value="1"/>
</dbReference>